<keyword evidence="1" id="KW-0472">Membrane</keyword>
<dbReference type="Proteomes" id="UP000034403">
    <property type="component" value="Unassembled WGS sequence"/>
</dbReference>
<dbReference type="EMBL" id="LCPC01000004">
    <property type="protein sequence ID" value="KKU89834.1"/>
    <property type="molecule type" value="Genomic_DNA"/>
</dbReference>
<feature type="transmembrane region" description="Helical" evidence="1">
    <location>
        <begin position="35"/>
        <end position="55"/>
    </location>
</feature>
<comment type="caution">
    <text evidence="2">The sequence shown here is derived from an EMBL/GenBank/DDBJ whole genome shotgun (WGS) entry which is preliminary data.</text>
</comment>
<keyword evidence="1" id="KW-1133">Transmembrane helix</keyword>
<protein>
    <submittedName>
        <fullName evidence="2">Uncharacterized protein</fullName>
    </submittedName>
</protein>
<gene>
    <name evidence="2" type="ORF">UY20_C0004G0016</name>
</gene>
<organism evidence="2 3">
    <name type="scientific">Candidatus Yanofskybacteria bacterium GW2011_GWA1_48_10</name>
    <dbReference type="NCBI Taxonomy" id="1619022"/>
    <lineage>
        <taxon>Bacteria</taxon>
        <taxon>Candidatus Yanofskyibacteriota</taxon>
    </lineage>
</organism>
<proteinExistence type="predicted"/>
<evidence type="ECO:0000313" key="2">
    <source>
        <dbReference type="EMBL" id="KKU89834.1"/>
    </source>
</evidence>
<evidence type="ECO:0000313" key="3">
    <source>
        <dbReference type="Proteomes" id="UP000034403"/>
    </source>
</evidence>
<accession>A0A0G1U6U7</accession>
<evidence type="ECO:0000256" key="1">
    <source>
        <dbReference type="SAM" id="Phobius"/>
    </source>
</evidence>
<reference evidence="2 3" key="1">
    <citation type="journal article" date="2015" name="Nature">
        <title>rRNA introns, odd ribosomes, and small enigmatic genomes across a large radiation of phyla.</title>
        <authorList>
            <person name="Brown C.T."/>
            <person name="Hug L.A."/>
            <person name="Thomas B.C."/>
            <person name="Sharon I."/>
            <person name="Castelle C.J."/>
            <person name="Singh A."/>
            <person name="Wilkins M.J."/>
            <person name="Williams K.H."/>
            <person name="Banfield J.F."/>
        </authorList>
    </citation>
    <scope>NUCLEOTIDE SEQUENCE [LARGE SCALE GENOMIC DNA]</scope>
</reference>
<sequence length="288" mass="32359">METQTNIGDQNTQQVGRSLISPSADFLKRFGANPLTVGVVVLVCLVIFGFGGYFVGKQSQISMQNDTKRQKEISSDNSAANIEKSLPAWTQSGYNFSVDWSGKDNDLTIKYLSNNCCSSIPFSSPLFINRSFKVFPSFYKGMVYHEFILKPTNDPRFKSIYLQRLDWNQIKDVINQSGTIPEEYRGSFLGFENYSQRPLGLVLDKTDMFISANGITFYWQTKGGPKSYDDSAVCASTDYIDGEGVSDRIEICQTIRAYDVAKFIPITPDEKGQLKKGLIEVVDTITHR</sequence>
<keyword evidence="1" id="KW-0812">Transmembrane</keyword>
<name>A0A0G1U6U7_9BACT</name>
<dbReference type="AlphaFoldDB" id="A0A0G1U6U7"/>